<feature type="compositionally biased region" description="Basic and acidic residues" evidence="2">
    <location>
        <begin position="280"/>
        <end position="290"/>
    </location>
</feature>
<dbReference type="EMBL" id="CT868678">
    <property type="protein sequence ID" value="CAK94546.1"/>
    <property type="molecule type" value="Genomic_DNA"/>
</dbReference>
<evidence type="ECO:0000256" key="2">
    <source>
        <dbReference type="SAM" id="MobiDB-lite"/>
    </source>
</evidence>
<feature type="compositionally biased region" description="Polar residues" evidence="2">
    <location>
        <begin position="579"/>
        <end position="591"/>
    </location>
</feature>
<proteinExistence type="predicted"/>
<reference evidence="3 4" key="1">
    <citation type="journal article" date="2006" name="Nature">
        <title>Global trends of whole-genome duplications revealed by the ciliate Paramecium tetraurelia.</title>
        <authorList>
            <consortium name="Genoscope"/>
            <person name="Aury J.-M."/>
            <person name="Jaillon O."/>
            <person name="Duret L."/>
            <person name="Noel B."/>
            <person name="Jubin C."/>
            <person name="Porcel B.M."/>
            <person name="Segurens B."/>
            <person name="Daubin V."/>
            <person name="Anthouard V."/>
            <person name="Aiach N."/>
            <person name="Arnaiz O."/>
            <person name="Billaut A."/>
            <person name="Beisson J."/>
            <person name="Blanc I."/>
            <person name="Bouhouche K."/>
            <person name="Camara F."/>
            <person name="Duharcourt S."/>
            <person name="Guigo R."/>
            <person name="Gogendeau D."/>
            <person name="Katinka M."/>
            <person name="Keller A.-M."/>
            <person name="Kissmehl R."/>
            <person name="Klotz C."/>
            <person name="Koll F."/>
            <person name="Le Moue A."/>
            <person name="Lepere C."/>
            <person name="Malinsky S."/>
            <person name="Nowacki M."/>
            <person name="Nowak J.K."/>
            <person name="Plattner H."/>
            <person name="Poulain J."/>
            <person name="Ruiz F."/>
            <person name="Serrano V."/>
            <person name="Zagulski M."/>
            <person name="Dessen P."/>
            <person name="Betermier M."/>
            <person name="Weissenbach J."/>
            <person name="Scarpelli C."/>
            <person name="Schachter V."/>
            <person name="Sperling L."/>
            <person name="Meyer E."/>
            <person name="Cohen J."/>
            <person name="Wincker P."/>
        </authorList>
    </citation>
    <scope>NUCLEOTIDE SEQUENCE [LARGE SCALE GENOMIC DNA]</scope>
    <source>
        <strain evidence="3 4">Stock d4-2</strain>
    </source>
</reference>
<feature type="compositionally biased region" description="Polar residues" evidence="2">
    <location>
        <begin position="291"/>
        <end position="302"/>
    </location>
</feature>
<evidence type="ECO:0000256" key="1">
    <source>
        <dbReference type="SAM" id="Coils"/>
    </source>
</evidence>
<organism evidence="3 4">
    <name type="scientific">Paramecium tetraurelia</name>
    <dbReference type="NCBI Taxonomy" id="5888"/>
    <lineage>
        <taxon>Eukaryota</taxon>
        <taxon>Sar</taxon>
        <taxon>Alveolata</taxon>
        <taxon>Ciliophora</taxon>
        <taxon>Intramacronucleata</taxon>
        <taxon>Oligohymenophorea</taxon>
        <taxon>Peniculida</taxon>
        <taxon>Parameciidae</taxon>
        <taxon>Paramecium</taxon>
    </lineage>
</organism>
<dbReference type="OrthoDB" id="301130at2759"/>
<evidence type="ECO:0000313" key="4">
    <source>
        <dbReference type="Proteomes" id="UP000000600"/>
    </source>
</evidence>
<dbReference type="InParanoid" id="A0EGV5"/>
<feature type="region of interest" description="Disordered" evidence="2">
    <location>
        <begin position="138"/>
        <end position="165"/>
    </location>
</feature>
<dbReference type="RefSeq" id="XP_001461919.1">
    <property type="nucleotide sequence ID" value="XM_001461882.1"/>
</dbReference>
<dbReference type="OMA" id="VDSTQWR"/>
<evidence type="ECO:0000313" key="3">
    <source>
        <dbReference type="EMBL" id="CAK94546.1"/>
    </source>
</evidence>
<feature type="region of interest" description="Disordered" evidence="2">
    <location>
        <begin position="572"/>
        <end position="594"/>
    </location>
</feature>
<feature type="coiled-coil region" evidence="1">
    <location>
        <begin position="348"/>
        <end position="389"/>
    </location>
</feature>
<accession>A0EGV5</accession>
<dbReference type="Proteomes" id="UP000000600">
    <property type="component" value="Unassembled WGS sequence"/>
</dbReference>
<keyword evidence="1" id="KW-0175">Coiled coil</keyword>
<protein>
    <recommendedName>
        <fullName evidence="5">C2 NT-type domain-containing protein</fullName>
    </recommendedName>
</protein>
<feature type="region of interest" description="Disordered" evidence="2">
    <location>
        <begin position="213"/>
        <end position="332"/>
    </location>
</feature>
<dbReference type="HOGENOM" id="CLU_376197_0_0_1"/>
<dbReference type="GeneID" id="5047704"/>
<gene>
    <name evidence="3" type="ORF">GSPATT00026870001</name>
</gene>
<evidence type="ECO:0008006" key="5">
    <source>
        <dbReference type="Google" id="ProtNLM"/>
    </source>
</evidence>
<name>A0EGV5_PARTE</name>
<feature type="compositionally biased region" description="Polar residues" evidence="2">
    <location>
        <begin position="235"/>
        <end position="256"/>
    </location>
</feature>
<dbReference type="AlphaFoldDB" id="A0EGV5"/>
<sequence>MLHLDIEVQTIQFFIGSSLESCSIKLSDSFSTSALDSKVRCKCKEIQEIWEKIELNVQYVEKGNVLDICIYLQLKLYFYDGQTIFGEATINLGFYIENNLPLIIDKITIQNKFDSEAQVQMSLAWNQVDQVQSKQIRQVSPMRDQPIPTPQPQKPTAQQKKPADELHFDKRTVHATYTQWKDHQEMVREQYVKKLKEPIKKGQMEDEKFEEIRKPEVRVMSPRRFQTPKDYKPINKQQIQKSTGGFENLKSSNNNPLDFRQLNKDSQNNSNNRAPSKSPNRQDSRIKTRNEVLSATSPNEQSEILKGSTKPKPLSKKGDFQENFGTRPTQIDGGLTLSSKQLDTEVDSTQWRQQLSQLQQENAQLKNQIQKLTNENQGLKDQQIKSEAAFNLLSETYSNLRNEYQRIQVKSFNNSSSHSLLVNKETDHLKRELDQKSKEIEFYKKEAELWKKDLEVTKRENAQIKREAEQFKKGLDNQSYDLECQKRDNENKKREIENLEKELQRAQQAIQLVQNDSFIKASQLSGQNSNQEILEQMKNLIKTKQIEVDSKIEEIKQNKIRIAHLEKELFEKGRHSQDQSEQIKNSNTQVEQENEQLKQQLAEKNVELKKKTQEIEKLMAQNNLILQQPDMQNMDQAKLLTDYIAQIAALKQENESLILQSKKDQVELESLQHQVEINKKIVVLSDQRHQTLEQQIAELEKAVVGGKQNMADVINAVMECGGPQLAEEVERFLITRRSTKVS</sequence>
<dbReference type="KEGG" id="ptm:GSPATT00026870001"/>
<keyword evidence="4" id="KW-1185">Reference proteome</keyword>
<feature type="compositionally biased region" description="Polar residues" evidence="2">
    <location>
        <begin position="264"/>
        <end position="279"/>
    </location>
</feature>